<dbReference type="Gene3D" id="2.160.20.10">
    <property type="entry name" value="Single-stranded right-handed beta-helix, Pectin lyase-like"/>
    <property type="match status" value="1"/>
</dbReference>
<evidence type="ECO:0000256" key="6">
    <source>
        <dbReference type="ARBA" id="ARBA00023157"/>
    </source>
</evidence>
<dbReference type="InterPro" id="IPR000743">
    <property type="entry name" value="Glyco_hydro_28"/>
</dbReference>
<dbReference type="InterPro" id="IPR011050">
    <property type="entry name" value="Pectin_lyase_fold/virulence"/>
</dbReference>
<dbReference type="STRING" id="93625.A0A409XT24"/>
<dbReference type="EMBL" id="NHYD01000598">
    <property type="protein sequence ID" value="PPQ93854.1"/>
    <property type="molecule type" value="Genomic_DNA"/>
</dbReference>
<evidence type="ECO:0000256" key="14">
    <source>
        <dbReference type="ARBA" id="ARBA00048766"/>
    </source>
</evidence>
<evidence type="ECO:0000256" key="10">
    <source>
        <dbReference type="ARBA" id="ARBA00023316"/>
    </source>
</evidence>
<name>A0A409XT24_PSICY</name>
<gene>
    <name evidence="17" type="ORF">CVT25_013563</name>
</gene>
<dbReference type="SUPFAM" id="SSF51126">
    <property type="entry name" value="Pectin lyase-like"/>
    <property type="match status" value="1"/>
</dbReference>
<evidence type="ECO:0000256" key="13">
    <source>
        <dbReference type="ARBA" id="ARBA00038933"/>
    </source>
</evidence>
<keyword evidence="18" id="KW-1185">Reference proteome</keyword>
<dbReference type="EC" id="3.2.1.67" evidence="13"/>
<evidence type="ECO:0000256" key="3">
    <source>
        <dbReference type="ARBA" id="ARBA00022525"/>
    </source>
</evidence>
<dbReference type="GO" id="GO:0047911">
    <property type="term" value="F:galacturan 1,4-alpha-galacturonidase activity"/>
    <property type="evidence" value="ECO:0007669"/>
    <property type="project" value="UniProtKB-EC"/>
</dbReference>
<keyword evidence="3" id="KW-0964">Secreted</keyword>
<evidence type="ECO:0000256" key="12">
    <source>
        <dbReference type="ARBA" id="ARBA00037312"/>
    </source>
</evidence>
<comment type="similarity">
    <text evidence="2 15">Belongs to the glycosyl hydrolase 28 family.</text>
</comment>
<evidence type="ECO:0000256" key="11">
    <source>
        <dbReference type="ARBA" id="ARBA00023326"/>
    </source>
</evidence>
<evidence type="ECO:0000256" key="8">
    <source>
        <dbReference type="ARBA" id="ARBA00023277"/>
    </source>
</evidence>
<accession>A0A409XT24</accession>
<dbReference type="InterPro" id="IPR012334">
    <property type="entry name" value="Pectin_lyas_fold"/>
</dbReference>
<keyword evidence="11" id="KW-0624">Polysaccharide degradation</keyword>
<keyword evidence="4 16" id="KW-0732">Signal</keyword>
<dbReference type="PANTHER" id="PTHR31736">
    <property type="match status" value="1"/>
</dbReference>
<evidence type="ECO:0000256" key="2">
    <source>
        <dbReference type="ARBA" id="ARBA00008834"/>
    </source>
</evidence>
<keyword evidence="9 15" id="KW-0326">Glycosidase</keyword>
<sequence length="410" mass="44087">MRFSFFVFASLGLILPSVAGAESFGSLSKPKFPPGKPPKISCILTASGADDAPNFLKAVEVCPTVTIPKSTTLNIETRLNMTGLRDKHINLEGTIKFSPDIPYWSGNGFFIPFQTQITFWLLGGENILFDGGGTLDGSGQKPSNSAKNSSLLRPITLTVFQAKDVLIENIHMINSPEWHNLVNEGQNVVYNNININAISNSTHGAANTDGWNVYRSDSVSILNSVIVNGDDCVAFKPNATNVLVENLDCTGSQLKSLKRSLGQFPGVFDIVENVLAKNVKMTKAQNGARIKAWAGPNVGSGIVKNITFENFFETAVDNPIVIDQCYMTNTTACAQFPSNTFIQDIWFTNITGTGTKSNVASLACSPDGRCSDINVNDISLSFPSGTTTFSCQNLNITGDAAGLFPICKTT</sequence>
<keyword evidence="8" id="KW-0119">Carbohydrate metabolism</keyword>
<dbReference type="Proteomes" id="UP000283269">
    <property type="component" value="Unassembled WGS sequence"/>
</dbReference>
<keyword evidence="6" id="KW-1015">Disulfide bond</keyword>
<evidence type="ECO:0000256" key="1">
    <source>
        <dbReference type="ARBA" id="ARBA00004613"/>
    </source>
</evidence>
<dbReference type="PANTHER" id="PTHR31736:SF12">
    <property type="entry name" value="EXO-POLYGALACTURONASE, PUTATIVE-RELATED"/>
    <property type="match status" value="1"/>
</dbReference>
<dbReference type="AlphaFoldDB" id="A0A409XT24"/>
<evidence type="ECO:0000256" key="15">
    <source>
        <dbReference type="RuleBase" id="RU361169"/>
    </source>
</evidence>
<protein>
    <recommendedName>
        <fullName evidence="13">galacturonan 1,4-alpha-galacturonidase</fullName>
        <ecNumber evidence="13">3.2.1.67</ecNumber>
    </recommendedName>
</protein>
<dbReference type="InParanoid" id="A0A409XT24"/>
<comment type="catalytic activity">
    <reaction evidence="14">
        <text>[(1-&gt;4)-alpha-D-galacturonosyl](n) + H2O = alpha-D-galacturonate + [(1-&gt;4)-alpha-D-galacturonosyl](n-1)</text>
        <dbReference type="Rhea" id="RHEA:14117"/>
        <dbReference type="Rhea" id="RHEA-COMP:14570"/>
        <dbReference type="Rhea" id="RHEA-COMP:14572"/>
        <dbReference type="ChEBI" id="CHEBI:15377"/>
        <dbReference type="ChEBI" id="CHEBI:58658"/>
        <dbReference type="ChEBI" id="CHEBI:140523"/>
        <dbReference type="EC" id="3.2.1.67"/>
    </reaction>
</comment>
<dbReference type="GO" id="GO:0000272">
    <property type="term" value="P:polysaccharide catabolic process"/>
    <property type="evidence" value="ECO:0007669"/>
    <property type="project" value="UniProtKB-KW"/>
</dbReference>
<comment type="function">
    <text evidence="12">Specific in hydrolyzing the terminal glycosidic bond of polygalacturonic acid and oligogalacturonates.</text>
</comment>
<reference evidence="17 18" key="1">
    <citation type="journal article" date="2018" name="Evol. Lett.">
        <title>Horizontal gene cluster transfer increased hallucinogenic mushroom diversity.</title>
        <authorList>
            <person name="Reynolds H.T."/>
            <person name="Vijayakumar V."/>
            <person name="Gluck-Thaler E."/>
            <person name="Korotkin H.B."/>
            <person name="Matheny P.B."/>
            <person name="Slot J.C."/>
        </authorList>
    </citation>
    <scope>NUCLEOTIDE SEQUENCE [LARGE SCALE GENOMIC DNA]</scope>
    <source>
        <strain evidence="17 18">2631</strain>
    </source>
</reference>
<organism evidence="17 18">
    <name type="scientific">Psilocybe cyanescens</name>
    <dbReference type="NCBI Taxonomy" id="93625"/>
    <lineage>
        <taxon>Eukaryota</taxon>
        <taxon>Fungi</taxon>
        <taxon>Dikarya</taxon>
        <taxon>Basidiomycota</taxon>
        <taxon>Agaricomycotina</taxon>
        <taxon>Agaricomycetes</taxon>
        <taxon>Agaricomycetidae</taxon>
        <taxon>Agaricales</taxon>
        <taxon>Agaricineae</taxon>
        <taxon>Strophariaceae</taxon>
        <taxon>Psilocybe</taxon>
    </lineage>
</organism>
<comment type="caution">
    <text evidence="17">The sequence shown here is derived from an EMBL/GenBank/DDBJ whole genome shotgun (WGS) entry which is preliminary data.</text>
</comment>
<evidence type="ECO:0000256" key="4">
    <source>
        <dbReference type="ARBA" id="ARBA00022729"/>
    </source>
</evidence>
<evidence type="ECO:0000313" key="18">
    <source>
        <dbReference type="Proteomes" id="UP000283269"/>
    </source>
</evidence>
<dbReference type="OrthoDB" id="187139at2759"/>
<dbReference type="GO" id="GO:0071555">
    <property type="term" value="P:cell wall organization"/>
    <property type="evidence" value="ECO:0007669"/>
    <property type="project" value="UniProtKB-KW"/>
</dbReference>
<evidence type="ECO:0000313" key="17">
    <source>
        <dbReference type="EMBL" id="PPQ93854.1"/>
    </source>
</evidence>
<proteinExistence type="inferred from homology"/>
<feature type="signal peptide" evidence="16">
    <location>
        <begin position="1"/>
        <end position="21"/>
    </location>
</feature>
<evidence type="ECO:0000256" key="9">
    <source>
        <dbReference type="ARBA" id="ARBA00023295"/>
    </source>
</evidence>
<evidence type="ECO:0000256" key="16">
    <source>
        <dbReference type="SAM" id="SignalP"/>
    </source>
</evidence>
<dbReference type="GO" id="GO:0004650">
    <property type="term" value="F:polygalacturonase activity"/>
    <property type="evidence" value="ECO:0007669"/>
    <property type="project" value="InterPro"/>
</dbReference>
<evidence type="ECO:0000256" key="7">
    <source>
        <dbReference type="ARBA" id="ARBA00023180"/>
    </source>
</evidence>
<dbReference type="Pfam" id="PF00295">
    <property type="entry name" value="Glyco_hydro_28"/>
    <property type="match status" value="1"/>
</dbReference>
<comment type="subcellular location">
    <subcellularLocation>
        <location evidence="1">Secreted</location>
    </subcellularLocation>
</comment>
<feature type="chain" id="PRO_5019178983" description="galacturonan 1,4-alpha-galacturonidase" evidence="16">
    <location>
        <begin position="22"/>
        <end position="410"/>
    </location>
</feature>
<evidence type="ECO:0000256" key="5">
    <source>
        <dbReference type="ARBA" id="ARBA00022801"/>
    </source>
</evidence>
<dbReference type="GO" id="GO:0005576">
    <property type="term" value="C:extracellular region"/>
    <property type="evidence" value="ECO:0007669"/>
    <property type="project" value="UniProtKB-SubCell"/>
</dbReference>
<keyword evidence="10" id="KW-0961">Cell wall biogenesis/degradation</keyword>
<keyword evidence="7" id="KW-0325">Glycoprotein</keyword>
<keyword evidence="5 15" id="KW-0378">Hydrolase</keyword>